<dbReference type="AlphaFoldDB" id="A0ABD2L174"/>
<dbReference type="Proteomes" id="UP001620626">
    <property type="component" value="Unassembled WGS sequence"/>
</dbReference>
<keyword evidence="2" id="KW-1185">Reference proteome</keyword>
<reference evidence="1 2" key="1">
    <citation type="submission" date="2024-10" db="EMBL/GenBank/DDBJ databases">
        <authorList>
            <person name="Kim D."/>
        </authorList>
    </citation>
    <scope>NUCLEOTIDE SEQUENCE [LARGE SCALE GENOMIC DNA]</scope>
    <source>
        <strain evidence="1">BH-2024</strain>
    </source>
</reference>
<dbReference type="EMBL" id="JBICBT010000581">
    <property type="protein sequence ID" value="KAL3108898.1"/>
    <property type="molecule type" value="Genomic_DNA"/>
</dbReference>
<protein>
    <submittedName>
        <fullName evidence="1">Uncharacterized protein</fullName>
    </submittedName>
</protein>
<comment type="caution">
    <text evidence="1">The sequence shown here is derived from an EMBL/GenBank/DDBJ whole genome shotgun (WGS) entry which is preliminary data.</text>
</comment>
<evidence type="ECO:0000313" key="2">
    <source>
        <dbReference type="Proteomes" id="UP001620626"/>
    </source>
</evidence>
<name>A0ABD2L174_9BILA</name>
<dbReference type="PANTHER" id="PTHR47163:SF2">
    <property type="entry name" value="SI:DKEY-17M8.2"/>
    <property type="match status" value="1"/>
</dbReference>
<accession>A0ABD2L174</accession>
<sequence>MPEFFIGLGNATVGQKYANPLTVTVVKNYNLALYQQMFMTVEIDEAIFTKRKNNVGRVLPEQWVFGGICRETKECFMVDVEDRTSATLLAIIEDRIAPAQP</sequence>
<dbReference type="InterPro" id="IPR053164">
    <property type="entry name" value="IS1016-like_transposase"/>
</dbReference>
<gene>
    <name evidence="1" type="ORF">niasHT_011448</name>
</gene>
<dbReference type="PANTHER" id="PTHR47163">
    <property type="entry name" value="DDE_TNP_IS1595 DOMAIN-CONTAINING PROTEIN"/>
    <property type="match status" value="1"/>
</dbReference>
<organism evidence="1 2">
    <name type="scientific">Heterodera trifolii</name>
    <dbReference type="NCBI Taxonomy" id="157864"/>
    <lineage>
        <taxon>Eukaryota</taxon>
        <taxon>Metazoa</taxon>
        <taxon>Ecdysozoa</taxon>
        <taxon>Nematoda</taxon>
        <taxon>Chromadorea</taxon>
        <taxon>Rhabditida</taxon>
        <taxon>Tylenchina</taxon>
        <taxon>Tylenchomorpha</taxon>
        <taxon>Tylenchoidea</taxon>
        <taxon>Heteroderidae</taxon>
        <taxon>Heteroderinae</taxon>
        <taxon>Heterodera</taxon>
    </lineage>
</organism>
<proteinExistence type="predicted"/>
<evidence type="ECO:0000313" key="1">
    <source>
        <dbReference type="EMBL" id="KAL3108898.1"/>
    </source>
</evidence>